<keyword evidence="4 7" id="KW-1133">Transmembrane helix</keyword>
<organism evidence="9 10">
    <name type="scientific">Marasmius oreades</name>
    <name type="common">fairy-ring Marasmius</name>
    <dbReference type="NCBI Taxonomy" id="181124"/>
    <lineage>
        <taxon>Eukaryota</taxon>
        <taxon>Fungi</taxon>
        <taxon>Dikarya</taxon>
        <taxon>Basidiomycota</taxon>
        <taxon>Agaricomycotina</taxon>
        <taxon>Agaricomycetes</taxon>
        <taxon>Agaricomycetidae</taxon>
        <taxon>Agaricales</taxon>
        <taxon>Marasmiineae</taxon>
        <taxon>Marasmiaceae</taxon>
        <taxon>Marasmius</taxon>
    </lineage>
</organism>
<dbReference type="OrthoDB" id="2985014at2759"/>
<feature type="domain" description="Major facilitator superfamily (MFS) profile" evidence="8">
    <location>
        <begin position="81"/>
        <end position="206"/>
    </location>
</feature>
<dbReference type="Proteomes" id="UP001049176">
    <property type="component" value="Chromosome 6"/>
</dbReference>
<dbReference type="GeneID" id="66079772"/>
<keyword evidence="3 7" id="KW-0812">Transmembrane</keyword>
<dbReference type="PANTHER" id="PTHR43791">
    <property type="entry name" value="PERMEASE-RELATED"/>
    <property type="match status" value="1"/>
</dbReference>
<keyword evidence="10" id="KW-1185">Reference proteome</keyword>
<comment type="subcellular location">
    <subcellularLocation>
        <location evidence="1">Membrane</location>
        <topology evidence="1">Multi-pass membrane protein</topology>
    </subcellularLocation>
</comment>
<dbReference type="GO" id="GO:0022857">
    <property type="term" value="F:transmembrane transporter activity"/>
    <property type="evidence" value="ECO:0007669"/>
    <property type="project" value="InterPro"/>
</dbReference>
<protein>
    <recommendedName>
        <fullName evidence="8">Major facilitator superfamily (MFS) profile domain-containing protein</fullName>
    </recommendedName>
</protein>
<dbReference type="KEGG" id="more:E1B28_010696"/>
<dbReference type="SUPFAM" id="SSF103473">
    <property type="entry name" value="MFS general substrate transporter"/>
    <property type="match status" value="1"/>
</dbReference>
<dbReference type="PROSITE" id="PS50850">
    <property type="entry name" value="MFS"/>
    <property type="match status" value="1"/>
</dbReference>
<dbReference type="Gene3D" id="1.20.1250.20">
    <property type="entry name" value="MFS general substrate transporter like domains"/>
    <property type="match status" value="1"/>
</dbReference>
<dbReference type="EMBL" id="CM032186">
    <property type="protein sequence ID" value="KAG7091676.1"/>
    <property type="molecule type" value="Genomic_DNA"/>
</dbReference>
<evidence type="ECO:0000313" key="9">
    <source>
        <dbReference type="EMBL" id="KAG7091676.1"/>
    </source>
</evidence>
<dbReference type="InterPro" id="IPR036259">
    <property type="entry name" value="MFS_trans_sf"/>
</dbReference>
<proteinExistence type="predicted"/>
<dbReference type="InterPro" id="IPR011701">
    <property type="entry name" value="MFS"/>
</dbReference>
<evidence type="ECO:0000256" key="4">
    <source>
        <dbReference type="ARBA" id="ARBA00022989"/>
    </source>
</evidence>
<dbReference type="PANTHER" id="PTHR43791:SF85">
    <property type="entry name" value="TRANSPORTER, PUTATIVE (AFU_ORTHOLOGUE AFUA_6G00710)-RELATED"/>
    <property type="match status" value="1"/>
</dbReference>
<keyword evidence="2" id="KW-0813">Transport</keyword>
<feature type="transmembrane region" description="Helical" evidence="7">
    <location>
        <begin position="147"/>
        <end position="165"/>
    </location>
</feature>
<keyword evidence="5 7" id="KW-0472">Membrane</keyword>
<evidence type="ECO:0000256" key="6">
    <source>
        <dbReference type="SAM" id="MobiDB-lite"/>
    </source>
</evidence>
<evidence type="ECO:0000313" key="10">
    <source>
        <dbReference type="Proteomes" id="UP001049176"/>
    </source>
</evidence>
<evidence type="ECO:0000256" key="3">
    <source>
        <dbReference type="ARBA" id="ARBA00022692"/>
    </source>
</evidence>
<accession>A0A9P7RXP8</accession>
<comment type="caution">
    <text evidence="9">The sequence shown here is derived from an EMBL/GenBank/DDBJ whole genome shotgun (WGS) entry which is preliminary data.</text>
</comment>
<sequence>MSTSMSTASSSSPTKTESSNLQDPRLISVSELDKVFDIQNDFRAIRDSIHTIDSFMVTEPENSHRPAPARRLFYWKMDFYVLPVLGMMLALVALDQTTFRAFRLSGIEDKLSLSDKQYKMSLTLTYIPFVVSPYPLNLMLRRLGPNYVLPGIIVLCGVIILSTGFVKSYEALLACRFLLGLFEGGLLPGIAIHLTSLYPRHKLAFR</sequence>
<feature type="transmembrane region" description="Helical" evidence="7">
    <location>
        <begin position="79"/>
        <end position="102"/>
    </location>
</feature>
<evidence type="ECO:0000259" key="8">
    <source>
        <dbReference type="PROSITE" id="PS50850"/>
    </source>
</evidence>
<evidence type="ECO:0000256" key="5">
    <source>
        <dbReference type="ARBA" id="ARBA00023136"/>
    </source>
</evidence>
<dbReference type="Pfam" id="PF07690">
    <property type="entry name" value="MFS_1"/>
    <property type="match status" value="1"/>
</dbReference>
<dbReference type="RefSeq" id="XP_043008146.1">
    <property type="nucleotide sequence ID" value="XM_043155673.1"/>
</dbReference>
<reference evidence="9" key="1">
    <citation type="journal article" date="2021" name="Genome Biol. Evol.">
        <title>The assembled and annotated genome of the fairy-ring fungus Marasmius oreades.</title>
        <authorList>
            <person name="Hiltunen M."/>
            <person name="Ament-Velasquez S.L."/>
            <person name="Johannesson H."/>
        </authorList>
    </citation>
    <scope>NUCLEOTIDE SEQUENCE</scope>
    <source>
        <strain evidence="9">03SP1</strain>
    </source>
</reference>
<gene>
    <name evidence="9" type="ORF">E1B28_010696</name>
</gene>
<evidence type="ECO:0000256" key="7">
    <source>
        <dbReference type="SAM" id="Phobius"/>
    </source>
</evidence>
<dbReference type="AlphaFoldDB" id="A0A9P7RXP8"/>
<feature type="transmembrane region" description="Helical" evidence="7">
    <location>
        <begin position="177"/>
        <end position="198"/>
    </location>
</feature>
<evidence type="ECO:0000256" key="2">
    <source>
        <dbReference type="ARBA" id="ARBA00022448"/>
    </source>
</evidence>
<feature type="region of interest" description="Disordered" evidence="6">
    <location>
        <begin position="1"/>
        <end position="23"/>
    </location>
</feature>
<evidence type="ECO:0000256" key="1">
    <source>
        <dbReference type="ARBA" id="ARBA00004141"/>
    </source>
</evidence>
<dbReference type="GO" id="GO:0016020">
    <property type="term" value="C:membrane"/>
    <property type="evidence" value="ECO:0007669"/>
    <property type="project" value="UniProtKB-SubCell"/>
</dbReference>
<name>A0A9P7RXP8_9AGAR</name>
<feature type="compositionally biased region" description="Low complexity" evidence="6">
    <location>
        <begin position="1"/>
        <end position="19"/>
    </location>
</feature>
<dbReference type="InterPro" id="IPR020846">
    <property type="entry name" value="MFS_dom"/>
</dbReference>